<keyword evidence="5" id="KW-1185">Reference proteome</keyword>
<dbReference type="AlphaFoldDB" id="A0A3B3VE53"/>
<dbReference type="GeneTree" id="ENSGT00940000153798"/>
<dbReference type="Pfam" id="PF19056">
    <property type="entry name" value="WD40_2"/>
    <property type="match status" value="1"/>
</dbReference>
<dbReference type="PANTHER" id="PTHR12877:SF15">
    <property type="entry name" value="RHO GUANINE NUCLEOTIDE EXCHANGE FACTOR 17"/>
    <property type="match status" value="1"/>
</dbReference>
<sequence length="366" mass="40060">QTVGLSSPGPGAELVPFDSDDSDDEDSPSPSSTLQSQASHSTISSKDMATETTSSEEEQEFPVPSSYGAPGMLGVGGGSRAHTESPMDGRAMRRSSRGSFTRASLEDLLSIDPEAYQSSVWLGTEDGCIHVYQSSDNIRNRKNSMKMQHSASILCILYFDNKVFVSLANGEVIVYQREAGELTTKNHSTLLKSDGEKKKPTVISCLVLYCGLQIYVEILNCNSNISGLQNLKPIYCMNSKFEFLYKFSKFKVLRCTGTGAGTLKSPLVPIGSAHGHTGHVRFLTSIELPEGFDMNFPPTTTDSTGTLLLYLQRRDSTHHRTSTHIPVKTNHLVISGGDGYEDFRLTNSSETIGRDDSTNHLLLWRV</sequence>
<evidence type="ECO:0000313" key="4">
    <source>
        <dbReference type="Ensembl" id="ENSPLAP00000023257.1"/>
    </source>
</evidence>
<dbReference type="InterPro" id="IPR039919">
    <property type="entry name" value="ARHGEF10/ARHGEF17"/>
</dbReference>
<evidence type="ECO:0000256" key="3">
    <source>
        <dbReference type="SAM" id="MobiDB-lite"/>
    </source>
</evidence>
<evidence type="ECO:0000256" key="1">
    <source>
        <dbReference type="ARBA" id="ARBA00022553"/>
    </source>
</evidence>
<feature type="compositionally biased region" description="Basic and acidic residues" evidence="3">
    <location>
        <begin position="81"/>
        <end position="91"/>
    </location>
</feature>
<feature type="compositionally biased region" description="Polar residues" evidence="3">
    <location>
        <begin position="33"/>
        <end position="47"/>
    </location>
</feature>
<evidence type="ECO:0000256" key="2">
    <source>
        <dbReference type="ARBA" id="ARBA00022658"/>
    </source>
</evidence>
<reference evidence="4" key="2">
    <citation type="submission" date="2025-09" db="UniProtKB">
        <authorList>
            <consortium name="Ensembl"/>
        </authorList>
    </citation>
    <scope>IDENTIFICATION</scope>
</reference>
<accession>A0A3B3VE53</accession>
<reference evidence="4" key="1">
    <citation type="submission" date="2025-08" db="UniProtKB">
        <authorList>
            <consortium name="Ensembl"/>
        </authorList>
    </citation>
    <scope>IDENTIFICATION</scope>
</reference>
<dbReference type="GO" id="GO:0030036">
    <property type="term" value="P:actin cytoskeleton organization"/>
    <property type="evidence" value="ECO:0007669"/>
    <property type="project" value="TreeGrafter"/>
</dbReference>
<dbReference type="Proteomes" id="UP000261500">
    <property type="component" value="Unplaced"/>
</dbReference>
<name>A0A3B3VE53_9TELE</name>
<dbReference type="Ensembl" id="ENSPLAT00000006409.1">
    <property type="protein sequence ID" value="ENSPLAP00000023257.1"/>
    <property type="gene ID" value="ENSPLAG00000008456.1"/>
</dbReference>
<dbReference type="SUPFAM" id="SSF50978">
    <property type="entry name" value="WD40 repeat-like"/>
    <property type="match status" value="1"/>
</dbReference>
<keyword evidence="2" id="KW-0344">Guanine-nucleotide releasing factor</keyword>
<keyword evidence="1" id="KW-0597">Phosphoprotein</keyword>
<dbReference type="InterPro" id="IPR036322">
    <property type="entry name" value="WD40_repeat_dom_sf"/>
</dbReference>
<dbReference type="GO" id="GO:0005085">
    <property type="term" value="F:guanyl-nucleotide exchange factor activity"/>
    <property type="evidence" value="ECO:0007669"/>
    <property type="project" value="UniProtKB-KW"/>
</dbReference>
<dbReference type="PANTHER" id="PTHR12877">
    <property type="entry name" value="RHO GUANINE NUCLEOTIDE EXCHANGE FACTOR"/>
    <property type="match status" value="1"/>
</dbReference>
<evidence type="ECO:0000313" key="5">
    <source>
        <dbReference type="Proteomes" id="UP000261500"/>
    </source>
</evidence>
<protein>
    <submittedName>
        <fullName evidence="4">Rho guanine nucleotide exchange factor (GEF) 17</fullName>
    </submittedName>
</protein>
<dbReference type="STRING" id="48699.ENSPLAP00000023257"/>
<feature type="region of interest" description="Disordered" evidence="3">
    <location>
        <begin position="1"/>
        <end position="99"/>
    </location>
</feature>
<proteinExistence type="predicted"/>
<organism evidence="4 5">
    <name type="scientific">Poecilia latipinna</name>
    <name type="common">sailfin molly</name>
    <dbReference type="NCBI Taxonomy" id="48699"/>
    <lineage>
        <taxon>Eukaryota</taxon>
        <taxon>Metazoa</taxon>
        <taxon>Chordata</taxon>
        <taxon>Craniata</taxon>
        <taxon>Vertebrata</taxon>
        <taxon>Euteleostomi</taxon>
        <taxon>Actinopterygii</taxon>
        <taxon>Neopterygii</taxon>
        <taxon>Teleostei</taxon>
        <taxon>Neoteleostei</taxon>
        <taxon>Acanthomorphata</taxon>
        <taxon>Ovalentaria</taxon>
        <taxon>Atherinomorphae</taxon>
        <taxon>Cyprinodontiformes</taxon>
        <taxon>Poeciliidae</taxon>
        <taxon>Poeciliinae</taxon>
        <taxon>Poecilia</taxon>
    </lineage>
</organism>
<feature type="compositionally biased region" description="Acidic residues" evidence="3">
    <location>
        <begin position="18"/>
        <end position="27"/>
    </location>
</feature>